<keyword evidence="1 2" id="KW-0647">Proteasome</keyword>
<proteinExistence type="inferred from homology"/>
<dbReference type="GO" id="GO:0019773">
    <property type="term" value="C:proteasome core complex, alpha-subunit complex"/>
    <property type="evidence" value="ECO:0007669"/>
    <property type="project" value="UniProtKB-UniRule"/>
</dbReference>
<comment type="subunit">
    <text evidence="3">The 20S proteasome core is composed of 14 alpha and 14 beta subunits that assemble into four stacked heptameric rings, resulting in a barrel-shaped structure. The two inner rings, each composed of seven catalytic beta subunits, are sandwiched by two outer rings, each composed of seven alpha subunits. The catalytic chamber with the active sites is on the inside of the barrel. Has a gated structure, the ends of the cylinder being occluded by the N-termini of the alpha-subunits. Is capped at one or both ends by the proteasome regulatory ATPase, PAN.</text>
</comment>
<comment type="function">
    <text evidence="3">Component of the proteasome core, a large protease complex with broad specificity involved in protein degradation.</text>
</comment>
<dbReference type="SUPFAM" id="SSF56235">
    <property type="entry name" value="N-terminal nucleophile aminohydrolases (Ntn hydrolases)"/>
    <property type="match status" value="1"/>
</dbReference>
<dbReference type="InterPro" id="IPR001353">
    <property type="entry name" value="Proteasome_sua/b"/>
</dbReference>
<dbReference type="GO" id="GO:0006511">
    <property type="term" value="P:ubiquitin-dependent protein catabolic process"/>
    <property type="evidence" value="ECO:0007669"/>
    <property type="project" value="InterPro"/>
</dbReference>
<organism evidence="5 6">
    <name type="scientific">Halopiger xanaduensis (strain DSM 18323 / JCM 14033 / SH-6)</name>
    <dbReference type="NCBI Taxonomy" id="797210"/>
    <lineage>
        <taxon>Archaea</taxon>
        <taxon>Methanobacteriati</taxon>
        <taxon>Methanobacteriota</taxon>
        <taxon>Stenosarchaea group</taxon>
        <taxon>Halobacteria</taxon>
        <taxon>Halobacteriales</taxon>
        <taxon>Natrialbaceae</taxon>
        <taxon>Halopiger</taxon>
    </lineage>
</organism>
<protein>
    <recommendedName>
        <fullName evidence="3">Proteasome subunit alpha</fullName>
    </recommendedName>
</protein>
<dbReference type="HOGENOM" id="CLU_035750_4_1_2"/>
<evidence type="ECO:0000313" key="5">
    <source>
        <dbReference type="EMBL" id="AEH37373.1"/>
    </source>
</evidence>
<name>F8D3K8_HALXS</name>
<dbReference type="NCBIfam" id="NF003075">
    <property type="entry name" value="PRK03996.1"/>
    <property type="match status" value="1"/>
</dbReference>
<dbReference type="InterPro" id="IPR000426">
    <property type="entry name" value="Proteasome_asu_N"/>
</dbReference>
<feature type="domain" description="Proteasome alpha-type subunits" evidence="4">
    <location>
        <begin position="10"/>
        <end position="32"/>
    </location>
</feature>
<sequence>MDSNANQQAYDRGHTIFSPDGRLYQVEYAREAVERGSPSVGVVTDDGVVLAARKRVRSPLLEADTVEKIHRVDDHLAIASAGHAADARQLVDVARREAQRHRLRYGEPIDAELLAKRLADHVQEHTQTGGSRPYGVALLVAGVDLDGADGPQLYEVDPSGTPYGWRAVAVGNGGRDVRQFLEDGIAAGESTRGDLEWGTATALEALAATSDEPELTPETVDVWTLETEGSETAASSPITQRTDDELASLLAELELD</sequence>
<dbReference type="eggNOG" id="arCOG00971">
    <property type="taxonomic scope" value="Archaea"/>
</dbReference>
<dbReference type="Proteomes" id="UP000006794">
    <property type="component" value="Chromosome"/>
</dbReference>
<dbReference type="GeneID" id="10797710"/>
<dbReference type="InterPro" id="IPR050115">
    <property type="entry name" value="Proteasome_alpha"/>
</dbReference>
<comment type="subcellular location">
    <subcellularLocation>
        <location evidence="3">Cytoplasm</location>
    </subcellularLocation>
</comment>
<dbReference type="Gene3D" id="3.60.20.10">
    <property type="entry name" value="Glutamine Phosphoribosylpyrophosphate, subunit 1, domain 1"/>
    <property type="match status" value="1"/>
</dbReference>
<comment type="similarity">
    <text evidence="2 3">Belongs to the peptidase T1A family.</text>
</comment>
<keyword evidence="5" id="KW-0378">Hydrolase</keyword>
<evidence type="ECO:0000256" key="1">
    <source>
        <dbReference type="ARBA" id="ARBA00022942"/>
    </source>
</evidence>
<dbReference type="CDD" id="cd01911">
    <property type="entry name" value="proteasome_alpha"/>
    <property type="match status" value="1"/>
</dbReference>
<dbReference type="InterPro" id="IPR029055">
    <property type="entry name" value="Ntn_hydrolases_N"/>
</dbReference>
<dbReference type="PANTHER" id="PTHR11599">
    <property type="entry name" value="PROTEASOME SUBUNIT ALPHA/BETA"/>
    <property type="match status" value="1"/>
</dbReference>
<dbReference type="GO" id="GO:0005737">
    <property type="term" value="C:cytoplasm"/>
    <property type="evidence" value="ECO:0007669"/>
    <property type="project" value="UniProtKB-SubCell"/>
</dbReference>
<dbReference type="KEGG" id="hxa:Halxa_2757"/>
<dbReference type="EMBL" id="CP002839">
    <property type="protein sequence ID" value="AEH37373.1"/>
    <property type="molecule type" value="Genomic_DNA"/>
</dbReference>
<gene>
    <name evidence="5" type="ordered locus">Halxa_2757</name>
</gene>
<dbReference type="STRING" id="797210.Halxa_2757"/>
<keyword evidence="6" id="KW-1185">Reference proteome</keyword>
<dbReference type="Pfam" id="PF00227">
    <property type="entry name" value="Proteasome"/>
    <property type="match status" value="1"/>
</dbReference>
<dbReference type="AlphaFoldDB" id="F8D3K8"/>
<reference evidence="5 6" key="1">
    <citation type="journal article" date="2012" name="Stand. Genomic Sci.">
        <title>Complete genome sequence of Halopiger xanaduensis type strain (SH-6(T)).</title>
        <authorList>
            <person name="Anderson I."/>
            <person name="Tindall B.J."/>
            <person name="Rohde M."/>
            <person name="Lucas S."/>
            <person name="Han J."/>
            <person name="Lapidus A."/>
            <person name="Cheng J.F."/>
            <person name="Goodwin L."/>
            <person name="Pitluck S."/>
            <person name="Peters L."/>
            <person name="Pati A."/>
            <person name="Mikhailova N."/>
            <person name="Pagani I."/>
            <person name="Teshima H."/>
            <person name="Han C."/>
            <person name="Tapia R."/>
            <person name="Land M."/>
            <person name="Woyke T."/>
            <person name="Klenk H.P."/>
            <person name="Kyrpides N."/>
            <person name="Ivanova N."/>
        </authorList>
    </citation>
    <scope>NUCLEOTIDE SEQUENCE [LARGE SCALE GENOMIC DNA]</scope>
    <source>
        <strain evidence="6">DSM 18323 / JCM 14033 / SH-6</strain>
    </source>
</reference>
<dbReference type="Pfam" id="PF10584">
    <property type="entry name" value="Proteasome_A_N"/>
    <property type="match status" value="1"/>
</dbReference>
<dbReference type="GO" id="GO:0004175">
    <property type="term" value="F:endopeptidase activity"/>
    <property type="evidence" value="ECO:0007669"/>
    <property type="project" value="UniProtKB-ARBA"/>
</dbReference>
<accession>F8D3K8</accession>
<dbReference type="SMART" id="SM00948">
    <property type="entry name" value="Proteasome_A_N"/>
    <property type="match status" value="1"/>
</dbReference>
<evidence type="ECO:0000256" key="3">
    <source>
        <dbReference type="RuleBase" id="RU000552"/>
    </source>
</evidence>
<evidence type="ECO:0000259" key="4">
    <source>
        <dbReference type="PROSITE" id="PS00388"/>
    </source>
</evidence>
<dbReference type="OrthoDB" id="9421at2157"/>
<evidence type="ECO:0000313" key="6">
    <source>
        <dbReference type="Proteomes" id="UP000006794"/>
    </source>
</evidence>
<evidence type="ECO:0000256" key="2">
    <source>
        <dbReference type="PROSITE-ProRule" id="PRU00808"/>
    </source>
</evidence>
<dbReference type="InterPro" id="IPR023332">
    <property type="entry name" value="Proteasome_alpha-type"/>
</dbReference>
<dbReference type="PROSITE" id="PS00388">
    <property type="entry name" value="PROTEASOME_ALPHA_1"/>
    <property type="match status" value="1"/>
</dbReference>
<dbReference type="RefSeq" id="WP_013880263.1">
    <property type="nucleotide sequence ID" value="NC_015666.1"/>
</dbReference>
<dbReference type="PROSITE" id="PS51475">
    <property type="entry name" value="PROTEASOME_ALPHA_2"/>
    <property type="match status" value="1"/>
</dbReference>